<evidence type="ECO:0000313" key="6">
    <source>
        <dbReference type="Proteomes" id="UP000253817"/>
    </source>
</evidence>
<dbReference type="SUPFAM" id="SSF46689">
    <property type="entry name" value="Homeodomain-like"/>
    <property type="match status" value="1"/>
</dbReference>
<evidence type="ECO:0000313" key="7">
    <source>
        <dbReference type="Proteomes" id="UP000270112"/>
    </source>
</evidence>
<evidence type="ECO:0000256" key="2">
    <source>
        <dbReference type="PROSITE-ProRule" id="PRU00335"/>
    </source>
</evidence>
<comment type="caution">
    <text evidence="5">The sequence shown here is derived from an EMBL/GenBank/DDBJ whole genome shotgun (WGS) entry which is preliminary data.</text>
</comment>
<dbReference type="InterPro" id="IPR009057">
    <property type="entry name" value="Homeodomain-like_sf"/>
</dbReference>
<dbReference type="RefSeq" id="WP_114544927.1">
    <property type="nucleotide sequence ID" value="NZ_CALJMG010000003.1"/>
</dbReference>
<keyword evidence="1 2" id="KW-0238">DNA-binding</keyword>
<dbReference type="EMBL" id="PPTT01000002">
    <property type="protein sequence ID" value="RDB71420.1"/>
    <property type="molecule type" value="Genomic_DNA"/>
</dbReference>
<evidence type="ECO:0000259" key="3">
    <source>
        <dbReference type="PROSITE" id="PS50977"/>
    </source>
</evidence>
<gene>
    <name evidence="4" type="ORF">C1876_01305</name>
    <name evidence="5" type="ORF">DMP09_00335</name>
</gene>
<dbReference type="Proteomes" id="UP000270112">
    <property type="component" value="Unassembled WGS sequence"/>
</dbReference>
<keyword evidence="6" id="KW-1185">Reference proteome</keyword>
<feature type="domain" description="HTH tetR-type" evidence="3">
    <location>
        <begin position="5"/>
        <end position="66"/>
    </location>
</feature>
<evidence type="ECO:0000313" key="4">
    <source>
        <dbReference type="EMBL" id="RDB71420.1"/>
    </source>
</evidence>
<proteinExistence type="predicted"/>
<reference evidence="7" key="2">
    <citation type="submission" date="2018-05" db="EMBL/GenBank/DDBJ databases">
        <title>Genome Sequencing of selected type strains of the family Eggerthellaceae.</title>
        <authorList>
            <person name="Danylec N."/>
            <person name="Stoll D.A."/>
            <person name="Doetsch A."/>
            <person name="Huch M."/>
        </authorList>
    </citation>
    <scope>NUCLEOTIDE SEQUENCE [LARGE SCALE GENOMIC DNA]</scope>
    <source>
        <strain evidence="7">DSM 16107</strain>
    </source>
</reference>
<evidence type="ECO:0000256" key="1">
    <source>
        <dbReference type="ARBA" id="ARBA00023125"/>
    </source>
</evidence>
<organism evidence="5 7">
    <name type="scientific">Eggerthella sinensis</name>
    <dbReference type="NCBI Taxonomy" id="242230"/>
    <lineage>
        <taxon>Bacteria</taxon>
        <taxon>Bacillati</taxon>
        <taxon>Actinomycetota</taxon>
        <taxon>Coriobacteriia</taxon>
        <taxon>Eggerthellales</taxon>
        <taxon>Eggerthellaceae</taxon>
        <taxon>Eggerthella</taxon>
    </lineage>
</organism>
<accession>A0A3N0J2A3</accession>
<dbReference type="EMBL" id="QICC01000001">
    <property type="protein sequence ID" value="RNM43373.1"/>
    <property type="molecule type" value="Genomic_DNA"/>
</dbReference>
<dbReference type="AlphaFoldDB" id="A0A3N0J2A3"/>
<name>A0A3N0J2A3_9ACTN</name>
<dbReference type="Proteomes" id="UP000253817">
    <property type="component" value="Unassembled WGS sequence"/>
</dbReference>
<evidence type="ECO:0000313" key="5">
    <source>
        <dbReference type="EMBL" id="RNM43373.1"/>
    </source>
</evidence>
<protein>
    <recommendedName>
        <fullName evidence="3">HTH tetR-type domain-containing protein</fullName>
    </recommendedName>
</protein>
<dbReference type="InterPro" id="IPR001647">
    <property type="entry name" value="HTH_TetR"/>
</dbReference>
<dbReference type="PROSITE" id="PS50977">
    <property type="entry name" value="HTH_TETR_2"/>
    <property type="match status" value="1"/>
</dbReference>
<reference evidence="4 6" key="1">
    <citation type="journal article" date="2018" name="Elife">
        <title>Discovery and characterization of a prevalent human gut bacterial enzyme sufficient for the inactivation of a family of plant toxins.</title>
        <authorList>
            <person name="Koppel N."/>
            <person name="Bisanz J.E."/>
            <person name="Pandelia M.E."/>
            <person name="Turnbaugh P.J."/>
            <person name="Balskus E.P."/>
        </authorList>
    </citation>
    <scope>NUCLEOTIDE SEQUENCE [LARGE SCALE GENOMIC DNA]</scope>
    <source>
        <strain evidence="4 6">DSM 16107</strain>
    </source>
</reference>
<sequence>MSVKDDRKQAFATVFMNLVAESPRNRRVSVVDITNAVGCERKTFYYYFENIDDLIIWIFRSSFKRTVETEFADFPLVKPHPDLHDPYSDWPFYVRLEAENRFLAQGPYFKRISYHWVDNRDYYTNMFRNDERSYNNLLEYLVNLYVPALRDDILFMLDGRPLHPDALNFLAEYHAMGIFGRLQWHFGHTHKEIMQPALDPYWNYAHTCLKHTIDHMVP</sequence>
<dbReference type="Gene3D" id="1.10.357.10">
    <property type="entry name" value="Tetracycline Repressor, domain 2"/>
    <property type="match status" value="1"/>
</dbReference>
<feature type="DNA-binding region" description="H-T-H motif" evidence="2">
    <location>
        <begin position="29"/>
        <end position="48"/>
    </location>
</feature>
<dbReference type="OrthoDB" id="9810250at2"/>
<dbReference type="GO" id="GO:0003677">
    <property type="term" value="F:DNA binding"/>
    <property type="evidence" value="ECO:0007669"/>
    <property type="project" value="UniProtKB-UniRule"/>
</dbReference>
<reference evidence="5" key="3">
    <citation type="journal article" date="2019" name="Microbiol. Resour. Announc.">
        <title>Draft Genome Sequences of Type Strains of Gordonibacter faecihominis, Paraeggerthella hongkongensis, Parvibacter caecicola,Slackia equolifaciens, Slackia faecicanis, and Slackia isoflavoniconvertens.</title>
        <authorList>
            <person name="Danylec N."/>
            <person name="Stoll D.A."/>
            <person name="Dotsch A."/>
            <person name="Huch M."/>
        </authorList>
    </citation>
    <scope>NUCLEOTIDE SEQUENCE</scope>
    <source>
        <strain evidence="5">DSM 16107</strain>
    </source>
</reference>